<evidence type="ECO:0000256" key="3">
    <source>
        <dbReference type="ARBA" id="ARBA00022723"/>
    </source>
</evidence>
<feature type="binding site" evidence="9">
    <location>
        <position position="116"/>
    </location>
    <ligand>
        <name>4-amino-2-methyl-5-(diphosphooxymethyl)pyrimidine</name>
        <dbReference type="ChEBI" id="CHEBI:57841"/>
    </ligand>
</feature>
<dbReference type="PANTHER" id="PTHR20857:SF15">
    <property type="entry name" value="THIAMINE-PHOSPHATE SYNTHASE"/>
    <property type="match status" value="1"/>
</dbReference>
<dbReference type="InterPro" id="IPR022998">
    <property type="entry name" value="ThiamineP_synth_TenI"/>
</dbReference>
<evidence type="ECO:0000256" key="4">
    <source>
        <dbReference type="ARBA" id="ARBA00022842"/>
    </source>
</evidence>
<comment type="catalytic activity">
    <reaction evidence="7 9 10">
        <text>2-(2-carboxy-4-methylthiazol-5-yl)ethyl phosphate + 4-amino-2-methyl-5-(diphosphooxymethyl)pyrimidine + 2 H(+) = thiamine phosphate + CO2 + diphosphate</text>
        <dbReference type="Rhea" id="RHEA:47848"/>
        <dbReference type="ChEBI" id="CHEBI:15378"/>
        <dbReference type="ChEBI" id="CHEBI:16526"/>
        <dbReference type="ChEBI" id="CHEBI:33019"/>
        <dbReference type="ChEBI" id="CHEBI:37575"/>
        <dbReference type="ChEBI" id="CHEBI:57841"/>
        <dbReference type="ChEBI" id="CHEBI:62890"/>
        <dbReference type="EC" id="2.5.1.3"/>
    </reaction>
</comment>
<dbReference type="HAMAP" id="MF_00097">
    <property type="entry name" value="TMP_synthase"/>
    <property type="match status" value="1"/>
</dbReference>
<reference evidence="13" key="1">
    <citation type="submission" date="2022-03" db="EMBL/GenBank/DDBJ databases">
        <authorList>
            <person name="Hettiarachchi G."/>
        </authorList>
    </citation>
    <scope>NUCLEOTIDE SEQUENCE</scope>
    <source>
        <strain evidence="13">LMG 32447</strain>
    </source>
</reference>
<comment type="cofactor">
    <cofactor evidence="9">
        <name>Mg(2+)</name>
        <dbReference type="ChEBI" id="CHEBI:18420"/>
    </cofactor>
    <text evidence="9">Binds 1 Mg(2+) ion per subunit.</text>
</comment>
<comment type="caution">
    <text evidence="13">The sequence shown here is derived from an EMBL/GenBank/DDBJ whole genome shotgun (WGS) entry which is preliminary data.</text>
</comment>
<comment type="pathway">
    <text evidence="1 9 11">Cofactor biosynthesis; thiamine diphosphate biosynthesis; thiamine phosphate from 4-amino-2-methyl-5-diphosphomethylpyrimidine and 4-methyl-5-(2-phosphoethyl)-thiazole: step 1/1.</text>
</comment>
<dbReference type="Pfam" id="PF02581">
    <property type="entry name" value="TMP-TENI"/>
    <property type="match status" value="1"/>
</dbReference>
<comment type="function">
    <text evidence="9">Condenses 4-methyl-5-(beta-hydroxyethyl)thiazole monophosphate (THZ-P) and 2-methyl-4-amino-5-hydroxymethyl pyrimidine pyrophosphate (HMP-PP) to form thiamine monophosphate (TMP).</text>
</comment>
<keyword evidence="2 9" id="KW-0808">Transferase</keyword>
<evidence type="ECO:0000313" key="13">
    <source>
        <dbReference type="EMBL" id="CAH1853955.1"/>
    </source>
</evidence>
<feature type="binding site" evidence="9">
    <location>
        <begin position="194"/>
        <end position="195"/>
    </location>
    <ligand>
        <name>2-[(2R,5Z)-2-carboxy-4-methylthiazol-5(2H)-ylidene]ethyl phosphate</name>
        <dbReference type="ChEBI" id="CHEBI:62899"/>
    </ligand>
</feature>
<dbReference type="InterPro" id="IPR036206">
    <property type="entry name" value="ThiamineP_synth_sf"/>
</dbReference>
<evidence type="ECO:0000256" key="7">
    <source>
        <dbReference type="ARBA" id="ARBA00047851"/>
    </source>
</evidence>
<feature type="binding site" evidence="9">
    <location>
        <begin position="43"/>
        <end position="47"/>
    </location>
    <ligand>
        <name>4-amino-2-methyl-5-(diphosphooxymethyl)pyrimidine</name>
        <dbReference type="ChEBI" id="CHEBI:57841"/>
    </ligand>
</feature>
<name>A0ABM9D2S8_9LACO</name>
<feature type="binding site" evidence="9">
    <location>
        <position position="79"/>
    </location>
    <ligand>
        <name>Mg(2+)</name>
        <dbReference type="ChEBI" id="CHEBI:18420"/>
    </ligand>
</feature>
<evidence type="ECO:0000256" key="1">
    <source>
        <dbReference type="ARBA" id="ARBA00005165"/>
    </source>
</evidence>
<evidence type="ECO:0000256" key="6">
    <source>
        <dbReference type="ARBA" id="ARBA00047334"/>
    </source>
</evidence>
<evidence type="ECO:0000256" key="2">
    <source>
        <dbReference type="ARBA" id="ARBA00022679"/>
    </source>
</evidence>
<comment type="catalytic activity">
    <reaction evidence="8 9 10">
        <text>2-[(2R,5Z)-2-carboxy-4-methylthiazol-5(2H)-ylidene]ethyl phosphate + 4-amino-2-methyl-5-(diphosphooxymethyl)pyrimidine + 2 H(+) = thiamine phosphate + CO2 + diphosphate</text>
        <dbReference type="Rhea" id="RHEA:47844"/>
        <dbReference type="ChEBI" id="CHEBI:15378"/>
        <dbReference type="ChEBI" id="CHEBI:16526"/>
        <dbReference type="ChEBI" id="CHEBI:33019"/>
        <dbReference type="ChEBI" id="CHEBI:37575"/>
        <dbReference type="ChEBI" id="CHEBI:57841"/>
        <dbReference type="ChEBI" id="CHEBI:62899"/>
        <dbReference type="EC" id="2.5.1.3"/>
    </reaction>
</comment>
<keyword evidence="5 9" id="KW-0784">Thiamine biosynthesis</keyword>
<dbReference type="SUPFAM" id="SSF51391">
    <property type="entry name" value="Thiamin phosphate synthase"/>
    <property type="match status" value="1"/>
</dbReference>
<dbReference type="InterPro" id="IPR034291">
    <property type="entry name" value="TMP_synthase"/>
</dbReference>
<feature type="binding site" evidence="9">
    <location>
        <begin position="143"/>
        <end position="145"/>
    </location>
    <ligand>
        <name>2-[(2R,5Z)-2-carboxy-4-methylthiazol-5(2H)-ylidene]ethyl phosphate</name>
        <dbReference type="ChEBI" id="CHEBI:62899"/>
    </ligand>
</feature>
<feature type="binding site" evidence="9">
    <location>
        <position position="78"/>
    </location>
    <ligand>
        <name>4-amino-2-methyl-5-(diphosphooxymethyl)pyrimidine</name>
        <dbReference type="ChEBI" id="CHEBI:57841"/>
    </ligand>
</feature>
<keyword evidence="14" id="KW-1185">Reference proteome</keyword>
<evidence type="ECO:0000256" key="9">
    <source>
        <dbReference type="HAMAP-Rule" id="MF_00097"/>
    </source>
</evidence>
<feature type="binding site" evidence="9">
    <location>
        <position position="146"/>
    </location>
    <ligand>
        <name>4-amino-2-methyl-5-(diphosphooxymethyl)pyrimidine</name>
        <dbReference type="ChEBI" id="CHEBI:57841"/>
    </ligand>
</feature>
<evidence type="ECO:0000259" key="12">
    <source>
        <dbReference type="Pfam" id="PF02581"/>
    </source>
</evidence>
<sequence>MYKFEPEILDLYLVGGSQNVAGNQARFLEILEQACQLGITAFQYREKDGSRLNEQEKIALGQQIRKITQQYQIPLIVDDDWQLAQEIGADGLHLGQNDTPLIDLLPKVSNLILGLSVHDQQELPATNILNQLDYLGVGPVFNTDSKTKIQSPIGLTGLKQLNLITNKPIVAIGGIHSDNARAVRATGVAGLAVISAIFNSPQPEQDINKLKES</sequence>
<comment type="similarity">
    <text evidence="9 10">Belongs to the thiamine-phosphate synthase family.</text>
</comment>
<dbReference type="NCBIfam" id="TIGR00693">
    <property type="entry name" value="thiE"/>
    <property type="match status" value="1"/>
</dbReference>
<feature type="domain" description="Thiamine phosphate synthase/TenI" evidence="12">
    <location>
        <begin position="11"/>
        <end position="197"/>
    </location>
</feature>
<evidence type="ECO:0000256" key="10">
    <source>
        <dbReference type="RuleBase" id="RU003826"/>
    </source>
</evidence>
<feature type="binding site" evidence="9">
    <location>
        <position position="174"/>
    </location>
    <ligand>
        <name>2-[(2R,5Z)-2-carboxy-4-methylthiazol-5(2H)-ylidene]ethyl phosphate</name>
        <dbReference type="ChEBI" id="CHEBI:62899"/>
    </ligand>
</feature>
<dbReference type="RefSeq" id="WP_248706172.1">
    <property type="nucleotide sequence ID" value="NZ_CAKOET010000003.1"/>
</dbReference>
<dbReference type="EMBL" id="CAKOEU010000003">
    <property type="protein sequence ID" value="CAH1853955.1"/>
    <property type="molecule type" value="Genomic_DNA"/>
</dbReference>
<keyword evidence="4 9" id="KW-0460">Magnesium</keyword>
<protein>
    <recommendedName>
        <fullName evidence="9">Thiamine-phosphate synthase</fullName>
        <shortName evidence="9">TP synthase</shortName>
        <shortName evidence="9">TPS</shortName>
        <ecNumber evidence="9">2.5.1.3</ecNumber>
    </recommendedName>
    <alternativeName>
        <fullName evidence="9">Thiamine-phosphate pyrophosphorylase</fullName>
        <shortName evidence="9">TMP pyrophosphorylase</shortName>
        <shortName evidence="9">TMP-PPase</shortName>
    </alternativeName>
</protein>
<organism evidence="13 14">
    <name type="scientific">Convivina praedatoris</name>
    <dbReference type="NCBI Taxonomy" id="2880963"/>
    <lineage>
        <taxon>Bacteria</taxon>
        <taxon>Bacillati</taxon>
        <taxon>Bacillota</taxon>
        <taxon>Bacilli</taxon>
        <taxon>Lactobacillales</taxon>
        <taxon>Lactobacillaceae</taxon>
        <taxon>Convivina</taxon>
    </lineage>
</organism>
<evidence type="ECO:0000256" key="11">
    <source>
        <dbReference type="RuleBase" id="RU004253"/>
    </source>
</evidence>
<gene>
    <name evidence="9 13" type="primary">thiE</name>
    <name evidence="13" type="ORF">LMG032447_00759</name>
</gene>
<evidence type="ECO:0000313" key="14">
    <source>
        <dbReference type="Proteomes" id="UP000838102"/>
    </source>
</evidence>
<dbReference type="PANTHER" id="PTHR20857">
    <property type="entry name" value="THIAMINE-PHOSPHATE PYROPHOSPHORYLASE"/>
    <property type="match status" value="1"/>
</dbReference>
<accession>A0ABM9D2S8</accession>
<feature type="binding site" evidence="9">
    <location>
        <position position="98"/>
    </location>
    <ligand>
        <name>Mg(2+)</name>
        <dbReference type="ChEBI" id="CHEBI:18420"/>
    </ligand>
</feature>
<evidence type="ECO:0000256" key="5">
    <source>
        <dbReference type="ARBA" id="ARBA00022977"/>
    </source>
</evidence>
<comment type="catalytic activity">
    <reaction evidence="6 9 10">
        <text>4-methyl-5-(2-phosphooxyethyl)-thiazole + 4-amino-2-methyl-5-(diphosphooxymethyl)pyrimidine + H(+) = thiamine phosphate + diphosphate</text>
        <dbReference type="Rhea" id="RHEA:22328"/>
        <dbReference type="ChEBI" id="CHEBI:15378"/>
        <dbReference type="ChEBI" id="CHEBI:33019"/>
        <dbReference type="ChEBI" id="CHEBI:37575"/>
        <dbReference type="ChEBI" id="CHEBI:57841"/>
        <dbReference type="ChEBI" id="CHEBI:58296"/>
        <dbReference type="EC" id="2.5.1.3"/>
    </reaction>
</comment>
<dbReference type="Proteomes" id="UP000838102">
    <property type="component" value="Unassembled WGS sequence"/>
</dbReference>
<dbReference type="GO" id="GO:0004789">
    <property type="term" value="F:thiamine-phosphate diphosphorylase activity"/>
    <property type="evidence" value="ECO:0007669"/>
    <property type="project" value="UniProtKB-EC"/>
</dbReference>
<dbReference type="InterPro" id="IPR013785">
    <property type="entry name" value="Aldolase_TIM"/>
</dbReference>
<keyword evidence="3 9" id="KW-0479">Metal-binding</keyword>
<dbReference type="EC" id="2.5.1.3" evidence="9"/>
<proteinExistence type="inferred from homology"/>
<evidence type="ECO:0000256" key="8">
    <source>
        <dbReference type="ARBA" id="ARBA00047883"/>
    </source>
</evidence>
<dbReference type="CDD" id="cd00564">
    <property type="entry name" value="TMP_TenI"/>
    <property type="match status" value="1"/>
</dbReference>
<dbReference type="Gene3D" id="3.20.20.70">
    <property type="entry name" value="Aldolase class I"/>
    <property type="match status" value="1"/>
</dbReference>